<dbReference type="AlphaFoldDB" id="A0A7W5E446"/>
<dbReference type="GO" id="GO:0016987">
    <property type="term" value="F:sigma factor activity"/>
    <property type="evidence" value="ECO:0007669"/>
    <property type="project" value="UniProtKB-KW"/>
</dbReference>
<dbReference type="NCBIfam" id="TIGR02989">
    <property type="entry name" value="Sig-70_gvs1"/>
    <property type="match status" value="1"/>
</dbReference>
<protein>
    <submittedName>
        <fullName evidence="7">RNA polymerase sigma-70 factor (ECF subfamily)</fullName>
    </submittedName>
</protein>
<evidence type="ECO:0000256" key="1">
    <source>
        <dbReference type="ARBA" id="ARBA00010641"/>
    </source>
</evidence>
<evidence type="ECO:0000313" key="7">
    <source>
        <dbReference type="EMBL" id="MBB3209502.1"/>
    </source>
</evidence>
<evidence type="ECO:0000259" key="5">
    <source>
        <dbReference type="Pfam" id="PF04542"/>
    </source>
</evidence>
<dbReference type="Pfam" id="PF08281">
    <property type="entry name" value="Sigma70_r4_2"/>
    <property type="match status" value="1"/>
</dbReference>
<keyword evidence="4" id="KW-0804">Transcription</keyword>
<feature type="domain" description="RNA polymerase sigma-70 region 2" evidence="5">
    <location>
        <begin position="18"/>
        <end position="84"/>
    </location>
</feature>
<dbReference type="Gene3D" id="1.10.1740.10">
    <property type="match status" value="1"/>
</dbReference>
<dbReference type="SUPFAM" id="SSF88946">
    <property type="entry name" value="Sigma2 domain of RNA polymerase sigma factors"/>
    <property type="match status" value="1"/>
</dbReference>
<evidence type="ECO:0000256" key="4">
    <source>
        <dbReference type="ARBA" id="ARBA00023163"/>
    </source>
</evidence>
<keyword evidence="3" id="KW-0731">Sigma factor</keyword>
<dbReference type="InterPro" id="IPR013249">
    <property type="entry name" value="RNA_pol_sigma70_r4_t2"/>
</dbReference>
<proteinExistence type="inferred from homology"/>
<evidence type="ECO:0000313" key="8">
    <source>
        <dbReference type="Proteomes" id="UP000536179"/>
    </source>
</evidence>
<dbReference type="Gene3D" id="1.10.10.10">
    <property type="entry name" value="Winged helix-like DNA-binding domain superfamily/Winged helix DNA-binding domain"/>
    <property type="match status" value="1"/>
</dbReference>
<feature type="domain" description="RNA polymerase sigma factor 70 region 4 type 2" evidence="6">
    <location>
        <begin position="113"/>
        <end position="159"/>
    </location>
</feature>
<comment type="caution">
    <text evidence="7">The sequence shown here is derived from an EMBL/GenBank/DDBJ whole genome shotgun (WGS) entry which is preliminary data.</text>
</comment>
<dbReference type="InterPro" id="IPR014284">
    <property type="entry name" value="RNA_pol_sigma-70_dom"/>
</dbReference>
<comment type="similarity">
    <text evidence="1">Belongs to the sigma-70 factor family. ECF subfamily.</text>
</comment>
<evidence type="ECO:0000256" key="2">
    <source>
        <dbReference type="ARBA" id="ARBA00023015"/>
    </source>
</evidence>
<dbReference type="EMBL" id="JACHXU010000024">
    <property type="protein sequence ID" value="MBB3209502.1"/>
    <property type="molecule type" value="Genomic_DNA"/>
</dbReference>
<dbReference type="InterPro" id="IPR013325">
    <property type="entry name" value="RNA_pol_sigma_r2"/>
</dbReference>
<dbReference type="GO" id="GO:0006352">
    <property type="term" value="P:DNA-templated transcription initiation"/>
    <property type="evidence" value="ECO:0007669"/>
    <property type="project" value="InterPro"/>
</dbReference>
<dbReference type="RefSeq" id="WP_184308157.1">
    <property type="nucleotide sequence ID" value="NZ_JACHXU010000024.1"/>
</dbReference>
<reference evidence="7 8" key="1">
    <citation type="submission" date="2020-08" db="EMBL/GenBank/DDBJ databases">
        <title>Genomic Encyclopedia of Type Strains, Phase III (KMG-III): the genomes of soil and plant-associated and newly described type strains.</title>
        <authorList>
            <person name="Whitman W."/>
        </authorList>
    </citation>
    <scope>NUCLEOTIDE SEQUENCE [LARGE SCALE GENOMIC DNA]</scope>
    <source>
        <strain evidence="7 8">CECT 8075</strain>
    </source>
</reference>
<evidence type="ECO:0000256" key="3">
    <source>
        <dbReference type="ARBA" id="ARBA00023082"/>
    </source>
</evidence>
<dbReference type="NCBIfam" id="TIGR02937">
    <property type="entry name" value="sigma70-ECF"/>
    <property type="match status" value="1"/>
</dbReference>
<evidence type="ECO:0000259" key="6">
    <source>
        <dbReference type="Pfam" id="PF08281"/>
    </source>
</evidence>
<name>A0A7W5E446_9BACT</name>
<dbReference type="InterPro" id="IPR036388">
    <property type="entry name" value="WH-like_DNA-bd_sf"/>
</dbReference>
<dbReference type="InterPro" id="IPR014331">
    <property type="entry name" value="RNA_pol_sigma70_ECF_RHOBA"/>
</dbReference>
<dbReference type="Pfam" id="PF04542">
    <property type="entry name" value="Sigma70_r2"/>
    <property type="match status" value="1"/>
</dbReference>
<dbReference type="InterPro" id="IPR039425">
    <property type="entry name" value="RNA_pol_sigma-70-like"/>
</dbReference>
<dbReference type="GO" id="GO:0003677">
    <property type="term" value="F:DNA binding"/>
    <property type="evidence" value="ECO:0007669"/>
    <property type="project" value="InterPro"/>
</dbReference>
<dbReference type="InterPro" id="IPR013324">
    <property type="entry name" value="RNA_pol_sigma_r3/r4-like"/>
</dbReference>
<dbReference type="InterPro" id="IPR007627">
    <property type="entry name" value="RNA_pol_sigma70_r2"/>
</dbReference>
<organism evidence="7 8">
    <name type="scientific">Aporhodopirellula rubra</name>
    <dbReference type="NCBI Taxonomy" id="980271"/>
    <lineage>
        <taxon>Bacteria</taxon>
        <taxon>Pseudomonadati</taxon>
        <taxon>Planctomycetota</taxon>
        <taxon>Planctomycetia</taxon>
        <taxon>Pirellulales</taxon>
        <taxon>Pirellulaceae</taxon>
        <taxon>Aporhodopirellula</taxon>
    </lineage>
</organism>
<accession>A0A7W5E446</accession>
<dbReference type="PANTHER" id="PTHR43133:SF51">
    <property type="entry name" value="RNA POLYMERASE SIGMA FACTOR"/>
    <property type="match status" value="1"/>
</dbReference>
<dbReference type="PANTHER" id="PTHR43133">
    <property type="entry name" value="RNA POLYMERASE ECF-TYPE SIGMA FACTO"/>
    <property type="match status" value="1"/>
</dbReference>
<sequence length="176" mass="20631">MEKAINQDPSQDEFVRLLASHSSRLMSFIRIITMNRQDDAEEVFQRTCVILWQKYSQFDGENFLAWACRIARFEMLKHRDSQRRVKVFGDETIEYLSADAYLVAREVGDRRTALGTCLKKLDDADKELIKHRYYDGLSVKEIAEQLGRSSYAIYRELSRIHGLLSRCIERTLAEEI</sequence>
<keyword evidence="8" id="KW-1185">Reference proteome</keyword>
<gene>
    <name evidence="7" type="ORF">FHS27_005342</name>
</gene>
<keyword evidence="2" id="KW-0805">Transcription regulation</keyword>
<dbReference type="Proteomes" id="UP000536179">
    <property type="component" value="Unassembled WGS sequence"/>
</dbReference>
<dbReference type="SUPFAM" id="SSF88659">
    <property type="entry name" value="Sigma3 and sigma4 domains of RNA polymerase sigma factors"/>
    <property type="match status" value="1"/>
</dbReference>